<accession>A0A1G1XNT6</accession>
<sequence length="83" mass="9817">MILLVAAQYKSGICCVFYDQLFLLYKPPYDKDIFCVIKAEDVTRAISKQNFAAEEKKFESFGELFKYMQEKLLKGEWEKKETK</sequence>
<protein>
    <submittedName>
        <fullName evidence="1">Uncharacterized protein</fullName>
    </submittedName>
</protein>
<evidence type="ECO:0000313" key="1">
    <source>
        <dbReference type="EMBL" id="OGY41612.1"/>
    </source>
</evidence>
<gene>
    <name evidence="1" type="ORF">A2Y82_01350</name>
</gene>
<reference evidence="1 2" key="1">
    <citation type="journal article" date="2016" name="Nat. Commun.">
        <title>Thousands of microbial genomes shed light on interconnected biogeochemical processes in an aquifer system.</title>
        <authorList>
            <person name="Anantharaman K."/>
            <person name="Brown C.T."/>
            <person name="Hug L.A."/>
            <person name="Sharon I."/>
            <person name="Castelle C.J."/>
            <person name="Probst A.J."/>
            <person name="Thomas B.C."/>
            <person name="Singh A."/>
            <person name="Wilkins M.J."/>
            <person name="Karaoz U."/>
            <person name="Brodie E.L."/>
            <person name="Williams K.H."/>
            <person name="Hubbard S.S."/>
            <person name="Banfield J.F."/>
        </authorList>
    </citation>
    <scope>NUCLEOTIDE SEQUENCE [LARGE SCALE GENOMIC DNA]</scope>
</reference>
<dbReference type="EMBL" id="MHHZ01000015">
    <property type="protein sequence ID" value="OGY41612.1"/>
    <property type="molecule type" value="Genomic_DNA"/>
</dbReference>
<name>A0A1G1XNT6_9BACT</name>
<dbReference type="Proteomes" id="UP000176498">
    <property type="component" value="Unassembled WGS sequence"/>
</dbReference>
<proteinExistence type="predicted"/>
<evidence type="ECO:0000313" key="2">
    <source>
        <dbReference type="Proteomes" id="UP000176498"/>
    </source>
</evidence>
<dbReference type="AlphaFoldDB" id="A0A1G1XNT6"/>
<comment type="caution">
    <text evidence="1">The sequence shown here is derived from an EMBL/GenBank/DDBJ whole genome shotgun (WGS) entry which is preliminary data.</text>
</comment>
<organism evidence="1 2">
    <name type="scientific">Candidatus Buchananbacteria bacterium RBG_13_36_9</name>
    <dbReference type="NCBI Taxonomy" id="1797530"/>
    <lineage>
        <taxon>Bacteria</taxon>
        <taxon>Candidatus Buchananiibacteriota</taxon>
    </lineage>
</organism>